<evidence type="ECO:0000259" key="12">
    <source>
        <dbReference type="SMART" id="SM01060"/>
    </source>
</evidence>
<evidence type="ECO:0000256" key="7">
    <source>
        <dbReference type="ARBA" id="ARBA00023324"/>
    </source>
</evidence>
<keyword evidence="6 8" id="KW-0408">Iron</keyword>
<dbReference type="Pfam" id="PF00199">
    <property type="entry name" value="Catalase"/>
    <property type="match status" value="1"/>
</dbReference>
<evidence type="ECO:0000256" key="4">
    <source>
        <dbReference type="ARBA" id="ARBA00022723"/>
    </source>
</evidence>
<dbReference type="SUPFAM" id="SSF56634">
    <property type="entry name" value="Heme-dependent catalase-like"/>
    <property type="match status" value="1"/>
</dbReference>
<dbReference type="InterPro" id="IPR018028">
    <property type="entry name" value="Catalase"/>
</dbReference>
<dbReference type="InterPro" id="IPR002226">
    <property type="entry name" value="Catalase_haem_BS"/>
</dbReference>
<feature type="binding site" description="axial binding residue" evidence="8">
    <location>
        <position position="358"/>
    </location>
    <ligand>
        <name>heme</name>
        <dbReference type="ChEBI" id="CHEBI:30413"/>
    </ligand>
    <ligandPart>
        <name>Fe</name>
        <dbReference type="ChEBI" id="CHEBI:18248"/>
    </ligandPart>
</feature>
<evidence type="ECO:0000313" key="13">
    <source>
        <dbReference type="Proteomes" id="UP000192223"/>
    </source>
</evidence>
<keyword evidence="3 8" id="KW-0349">Heme</keyword>
<dbReference type="GO" id="GO:0005739">
    <property type="term" value="C:mitochondrion"/>
    <property type="evidence" value="ECO:0007669"/>
    <property type="project" value="TreeGrafter"/>
</dbReference>
<dbReference type="InterPro" id="IPR010582">
    <property type="entry name" value="Catalase_immune_responsive"/>
</dbReference>
<dbReference type="PROSITE" id="PS00438">
    <property type="entry name" value="CATALASE_2"/>
    <property type="match status" value="1"/>
</dbReference>
<organism evidence="13 14">
    <name type="scientific">Agrilus planipennis</name>
    <name type="common">Emerald ash borer</name>
    <name type="synonym">Agrilus marcopoli</name>
    <dbReference type="NCBI Taxonomy" id="224129"/>
    <lineage>
        <taxon>Eukaryota</taxon>
        <taxon>Metazoa</taxon>
        <taxon>Ecdysozoa</taxon>
        <taxon>Arthropoda</taxon>
        <taxon>Hexapoda</taxon>
        <taxon>Insecta</taxon>
        <taxon>Pterygota</taxon>
        <taxon>Neoptera</taxon>
        <taxon>Endopterygota</taxon>
        <taxon>Coleoptera</taxon>
        <taxon>Polyphaga</taxon>
        <taxon>Elateriformia</taxon>
        <taxon>Buprestoidea</taxon>
        <taxon>Buprestidae</taxon>
        <taxon>Agrilinae</taxon>
        <taxon>Agrilus</taxon>
    </lineage>
</organism>
<dbReference type="GO" id="GO:0046872">
    <property type="term" value="F:metal ion binding"/>
    <property type="evidence" value="ECO:0007669"/>
    <property type="project" value="UniProtKB-KW"/>
</dbReference>
<dbReference type="GO" id="GO:0042542">
    <property type="term" value="P:response to hydrogen peroxide"/>
    <property type="evidence" value="ECO:0007669"/>
    <property type="project" value="TreeGrafter"/>
</dbReference>
<accession>A0A7F5RAZ9</accession>
<dbReference type="PIRSF" id="PIRSF038928">
    <property type="entry name" value="Catalase_clade1-3"/>
    <property type="match status" value="1"/>
</dbReference>
<dbReference type="KEGG" id="apln:108733157"/>
<keyword evidence="11" id="KW-0732">Signal</keyword>
<evidence type="ECO:0000256" key="10">
    <source>
        <dbReference type="RuleBase" id="RU004142"/>
    </source>
</evidence>
<dbReference type="InterPro" id="IPR011614">
    <property type="entry name" value="Catalase_core"/>
</dbReference>
<dbReference type="Pfam" id="PF06628">
    <property type="entry name" value="Catalase-rel"/>
    <property type="match status" value="1"/>
</dbReference>
<gene>
    <name evidence="14" type="primary">LOC108733157</name>
</gene>
<dbReference type="GeneID" id="108733157"/>
<dbReference type="Gene3D" id="2.40.180.10">
    <property type="entry name" value="Catalase core domain"/>
    <property type="match status" value="1"/>
</dbReference>
<comment type="cofactor">
    <cofactor evidence="8">
        <name>heme</name>
        <dbReference type="ChEBI" id="CHEBI:30413"/>
    </cofactor>
</comment>
<evidence type="ECO:0000256" key="3">
    <source>
        <dbReference type="ARBA" id="ARBA00022617"/>
    </source>
</evidence>
<dbReference type="PANTHER" id="PTHR11465">
    <property type="entry name" value="CATALASE"/>
    <property type="match status" value="1"/>
</dbReference>
<comment type="similarity">
    <text evidence="1 9">Belongs to the catalase family.</text>
</comment>
<dbReference type="GO" id="GO:0005777">
    <property type="term" value="C:peroxisome"/>
    <property type="evidence" value="ECO:0007669"/>
    <property type="project" value="TreeGrafter"/>
</dbReference>
<dbReference type="InParanoid" id="A0A7F5RAZ9"/>
<dbReference type="InterPro" id="IPR024711">
    <property type="entry name" value="Catalase_clade1/3"/>
</dbReference>
<evidence type="ECO:0000256" key="8">
    <source>
        <dbReference type="PIRSR" id="PIRSR038928-2"/>
    </source>
</evidence>
<dbReference type="PROSITE" id="PS51402">
    <property type="entry name" value="CATALASE_3"/>
    <property type="match status" value="1"/>
</dbReference>
<evidence type="ECO:0000256" key="2">
    <source>
        <dbReference type="ARBA" id="ARBA00022559"/>
    </source>
</evidence>
<sequence>MKLILTTIPLITCFSLVNGECQDPTVATTGSGIPLRDRFAIRTVGCRGPVPMEAAEFLDDQSHIDRERIPERIVHAKGFGAKGFFEVTNDITKYSAAKVFSSIGKKTRVTVRFSNGFADKGGADTQTDIRGYSIKFYTEEGIWDLVALNLRVFVINDPKLFSSLAHASKRHPTTNLMNATTFWDFLTLRPESTHGLMWLFSQTGFPCSMRNLNAFGINTFRLVNASSEYVYCKFNIITNQKIRNLTIEQTTKLLSTDPDYYQRDMFYSIEKGNFPSWTLKIQVMTQTEADSAPFNYLDTTKSWPEDKYPMIEVGRIILNENPANHFAEVEQIAFSPANLVPGIQTSPDKILQARVFSYMDTQRYRIGNNFQQLPVNRPINPVHNNQRDGHMAFENQGGAPNYYPNSFGGPGSSCRAKNLSAPYYASGYVREYLSDTDYFSQPRDFYENKLDDEGRKFLISSIVKSLSQAFEFIQIRAIIMFANVNQGFARGITEELLAIKGQPEALAFCGIDVCSP</sequence>
<keyword evidence="5 9" id="KW-0560">Oxidoreductase</keyword>
<keyword evidence="7 9" id="KW-0376">Hydrogen peroxide</keyword>
<dbReference type="PRINTS" id="PR00067">
    <property type="entry name" value="CATALASE"/>
</dbReference>
<evidence type="ECO:0000256" key="5">
    <source>
        <dbReference type="ARBA" id="ARBA00023002"/>
    </source>
</evidence>
<feature type="signal peptide" evidence="11">
    <location>
        <begin position="1"/>
        <end position="19"/>
    </location>
</feature>
<reference evidence="14" key="1">
    <citation type="submission" date="2025-08" db="UniProtKB">
        <authorList>
            <consortium name="RefSeq"/>
        </authorList>
    </citation>
    <scope>IDENTIFICATION</scope>
    <source>
        <tissue evidence="14">Entire body</tissue>
    </source>
</reference>
<feature type="domain" description="Catalase core" evidence="12">
    <location>
        <begin position="28"/>
        <end position="411"/>
    </location>
</feature>
<comment type="catalytic activity">
    <reaction evidence="9">
        <text>2 H2O2 = O2 + 2 H2O</text>
        <dbReference type="Rhea" id="RHEA:20309"/>
        <dbReference type="ChEBI" id="CHEBI:15377"/>
        <dbReference type="ChEBI" id="CHEBI:15379"/>
        <dbReference type="ChEBI" id="CHEBI:16240"/>
        <dbReference type="EC" id="1.11.1.6"/>
    </reaction>
</comment>
<keyword evidence="4 8" id="KW-0479">Metal-binding</keyword>
<feature type="chain" id="PRO_5028931578" description="Catalase" evidence="11">
    <location>
        <begin position="20"/>
        <end position="516"/>
    </location>
</feature>
<keyword evidence="2 9" id="KW-0575">Peroxidase</keyword>
<dbReference type="InterPro" id="IPR024708">
    <property type="entry name" value="Catalase_AS"/>
</dbReference>
<dbReference type="GO" id="GO:0004096">
    <property type="term" value="F:catalase activity"/>
    <property type="evidence" value="ECO:0007669"/>
    <property type="project" value="UniProtKB-EC"/>
</dbReference>
<dbReference type="OrthoDB" id="6880011at2759"/>
<dbReference type="RefSeq" id="XP_025833156.1">
    <property type="nucleotide sequence ID" value="XM_025977371.1"/>
</dbReference>
<dbReference type="Proteomes" id="UP000192223">
    <property type="component" value="Unplaced"/>
</dbReference>
<dbReference type="SMART" id="SM01060">
    <property type="entry name" value="Catalase"/>
    <property type="match status" value="1"/>
</dbReference>
<evidence type="ECO:0000256" key="11">
    <source>
        <dbReference type="SAM" id="SignalP"/>
    </source>
</evidence>
<keyword evidence="13" id="KW-1185">Reference proteome</keyword>
<evidence type="ECO:0000256" key="6">
    <source>
        <dbReference type="ARBA" id="ARBA00023004"/>
    </source>
</evidence>
<dbReference type="EC" id="1.11.1.6" evidence="9"/>
<dbReference type="GO" id="GO:0020037">
    <property type="term" value="F:heme binding"/>
    <property type="evidence" value="ECO:0007669"/>
    <property type="project" value="InterPro"/>
</dbReference>
<dbReference type="GO" id="GO:0042744">
    <property type="term" value="P:hydrogen peroxide catabolic process"/>
    <property type="evidence" value="ECO:0007669"/>
    <property type="project" value="UniProtKB-KW"/>
</dbReference>
<evidence type="ECO:0000313" key="14">
    <source>
        <dbReference type="RefSeq" id="XP_025833156.1"/>
    </source>
</evidence>
<dbReference type="PANTHER" id="PTHR11465:SF9">
    <property type="entry name" value="CATALASE"/>
    <property type="match status" value="1"/>
</dbReference>
<dbReference type="PROSITE" id="PS00437">
    <property type="entry name" value="CATALASE_1"/>
    <property type="match status" value="1"/>
</dbReference>
<evidence type="ECO:0000256" key="1">
    <source>
        <dbReference type="ARBA" id="ARBA00005329"/>
    </source>
</evidence>
<evidence type="ECO:0000256" key="9">
    <source>
        <dbReference type="RuleBase" id="RU000498"/>
    </source>
</evidence>
<proteinExistence type="inferred from homology"/>
<protein>
    <recommendedName>
        <fullName evidence="9">Catalase</fullName>
        <ecNumber evidence="9">1.11.1.6</ecNumber>
    </recommendedName>
</protein>
<dbReference type="AlphaFoldDB" id="A0A7F5RAZ9"/>
<name>A0A7F5RAZ9_AGRPL</name>
<dbReference type="InterPro" id="IPR020835">
    <property type="entry name" value="Catalase_sf"/>
</dbReference>
<comment type="function">
    <text evidence="10">Catalyzes the degradation of hydrogen peroxide (H(2)O(2)) generated by peroxisomal oxidases to water and oxygen, thereby protecting cells from the toxic effects of hydrogen peroxide.</text>
</comment>